<evidence type="ECO:0000313" key="3">
    <source>
        <dbReference type="Proteomes" id="UP000630805"/>
    </source>
</evidence>
<name>A0ABX2PVX4_9RHOB</name>
<sequence>MMRVLVGSFATRLIAYLAVAFAIALAAAVALTMAKLSTALTQAVDGRYRVVASDLRANIETGVNFGLAVEEIVSNVTVQIENRLESDVDVLAIRLIAENGREILALRSQAENQEGAQVENIAMVSEPIINSFGAEVGRVEVSYDPTGAQSILTESARILSLEAAMLLAACIGVIGVASFIAARRIDQRLDRLTAQLENDMSSEIMPEVGRDQLDHLAQNAMQAYRTSQAELDDLDVELQRLRGPSQTAEPGRGG</sequence>
<dbReference type="RefSeq" id="WP_176867386.1">
    <property type="nucleotide sequence ID" value="NZ_JABXWT010000023.1"/>
</dbReference>
<protein>
    <recommendedName>
        <fullName evidence="4">HAMP domain-containing protein</fullName>
    </recommendedName>
</protein>
<proteinExistence type="predicted"/>
<keyword evidence="1" id="KW-0472">Membrane</keyword>
<keyword evidence="1" id="KW-0812">Transmembrane</keyword>
<dbReference type="EMBL" id="JABXWT010000023">
    <property type="protein sequence ID" value="NVO58343.1"/>
    <property type="molecule type" value="Genomic_DNA"/>
</dbReference>
<feature type="transmembrane region" description="Helical" evidence="1">
    <location>
        <begin position="163"/>
        <end position="182"/>
    </location>
</feature>
<evidence type="ECO:0008006" key="4">
    <source>
        <dbReference type="Google" id="ProtNLM"/>
    </source>
</evidence>
<organism evidence="2 3">
    <name type="scientific">Ruegeria haliotis</name>
    <dbReference type="NCBI Taxonomy" id="2747601"/>
    <lineage>
        <taxon>Bacteria</taxon>
        <taxon>Pseudomonadati</taxon>
        <taxon>Pseudomonadota</taxon>
        <taxon>Alphaproteobacteria</taxon>
        <taxon>Rhodobacterales</taxon>
        <taxon>Roseobacteraceae</taxon>
        <taxon>Ruegeria</taxon>
    </lineage>
</organism>
<accession>A0ABX2PVX4</accession>
<evidence type="ECO:0000256" key="1">
    <source>
        <dbReference type="SAM" id="Phobius"/>
    </source>
</evidence>
<gene>
    <name evidence="2" type="ORF">HW561_21385</name>
</gene>
<keyword evidence="3" id="KW-1185">Reference proteome</keyword>
<keyword evidence="1" id="KW-1133">Transmembrane helix</keyword>
<evidence type="ECO:0000313" key="2">
    <source>
        <dbReference type="EMBL" id="NVO58343.1"/>
    </source>
</evidence>
<reference evidence="2 3" key="1">
    <citation type="submission" date="2020-06" db="EMBL/GenBank/DDBJ databases">
        <authorList>
            <person name="Cao W.R."/>
        </authorList>
    </citation>
    <scope>NUCLEOTIDE SEQUENCE [LARGE SCALE GENOMIC DNA]</scope>
    <source>
        <strain evidence="2 3">B1Z28</strain>
    </source>
</reference>
<comment type="caution">
    <text evidence="2">The sequence shown here is derived from an EMBL/GenBank/DDBJ whole genome shotgun (WGS) entry which is preliminary data.</text>
</comment>
<dbReference type="Proteomes" id="UP000630805">
    <property type="component" value="Unassembled WGS sequence"/>
</dbReference>